<keyword evidence="3" id="KW-1185">Reference proteome</keyword>
<comment type="caution">
    <text evidence="2">The sequence shown here is derived from an EMBL/GenBank/DDBJ whole genome shotgun (WGS) entry which is preliminary data.</text>
</comment>
<gene>
    <name evidence="2" type="ORF">Ctob_010949</name>
</gene>
<name>A0A0M0JCQ4_9EUKA</name>
<dbReference type="AlphaFoldDB" id="A0A0M0JCQ4"/>
<sequence length="83" mass="9150">MSIVAMDVTPPAASPAGPARKTLFRSSSKSGADALPIDDGEERMSVAEKQQVDDIMNGLREEVKELERTAWLYESVQEQVRDN</sequence>
<feature type="region of interest" description="Disordered" evidence="1">
    <location>
        <begin position="1"/>
        <end position="42"/>
    </location>
</feature>
<evidence type="ECO:0000313" key="2">
    <source>
        <dbReference type="EMBL" id="KOO24359.1"/>
    </source>
</evidence>
<organism evidence="2 3">
    <name type="scientific">Chrysochromulina tobinii</name>
    <dbReference type="NCBI Taxonomy" id="1460289"/>
    <lineage>
        <taxon>Eukaryota</taxon>
        <taxon>Haptista</taxon>
        <taxon>Haptophyta</taxon>
        <taxon>Prymnesiophyceae</taxon>
        <taxon>Prymnesiales</taxon>
        <taxon>Chrysochromulinaceae</taxon>
        <taxon>Chrysochromulina</taxon>
    </lineage>
</organism>
<evidence type="ECO:0000256" key="1">
    <source>
        <dbReference type="SAM" id="MobiDB-lite"/>
    </source>
</evidence>
<evidence type="ECO:0000313" key="3">
    <source>
        <dbReference type="Proteomes" id="UP000037460"/>
    </source>
</evidence>
<dbReference type="EMBL" id="JWZX01003101">
    <property type="protein sequence ID" value="KOO24359.1"/>
    <property type="molecule type" value="Genomic_DNA"/>
</dbReference>
<protein>
    <submittedName>
        <fullName evidence="2">Uncharacterized protein</fullName>
    </submittedName>
</protein>
<reference evidence="3" key="1">
    <citation type="journal article" date="2015" name="PLoS Genet.">
        <title>Genome Sequence and Transcriptome Analyses of Chrysochromulina tobin: Metabolic Tools for Enhanced Algal Fitness in the Prominent Order Prymnesiales (Haptophyceae).</title>
        <authorList>
            <person name="Hovde B.T."/>
            <person name="Deodato C.R."/>
            <person name="Hunsperger H.M."/>
            <person name="Ryken S.A."/>
            <person name="Yost W."/>
            <person name="Jha R.K."/>
            <person name="Patterson J."/>
            <person name="Monnat R.J. Jr."/>
            <person name="Barlow S.B."/>
            <person name="Starkenburg S.R."/>
            <person name="Cattolico R.A."/>
        </authorList>
    </citation>
    <scope>NUCLEOTIDE SEQUENCE</scope>
    <source>
        <strain evidence="3">CCMP291</strain>
    </source>
</reference>
<dbReference type="Proteomes" id="UP000037460">
    <property type="component" value="Unassembled WGS sequence"/>
</dbReference>
<accession>A0A0M0JCQ4</accession>
<proteinExistence type="predicted"/>